<organism evidence="1 2">
    <name type="scientific">Aspergillus parasiticus</name>
    <dbReference type="NCBI Taxonomy" id="5067"/>
    <lineage>
        <taxon>Eukaryota</taxon>
        <taxon>Fungi</taxon>
        <taxon>Dikarya</taxon>
        <taxon>Ascomycota</taxon>
        <taxon>Pezizomycotina</taxon>
        <taxon>Eurotiomycetes</taxon>
        <taxon>Eurotiomycetidae</taxon>
        <taxon>Eurotiales</taxon>
        <taxon>Aspergillaceae</taxon>
        <taxon>Aspergillus</taxon>
        <taxon>Aspergillus subgen. Circumdati</taxon>
    </lineage>
</organism>
<evidence type="ECO:0000313" key="1">
    <source>
        <dbReference type="EMBL" id="KAB8201575.1"/>
    </source>
</evidence>
<dbReference type="VEuPathDB" id="FungiDB:BDV34DRAFT_216241"/>
<dbReference type="OMA" id="IETVHMQ"/>
<sequence>MCRQFFTIYEWCHCEEDNGHELCAARRRDMCPGTSIETVHMQCFCNQHASKGFKSEKKAQKSNGSSIDEKGSFTPRRKWYQICGGRSRTY</sequence>
<reference evidence="1 2" key="1">
    <citation type="submission" date="2019-04" db="EMBL/GenBank/DDBJ databases">
        <title>Fungal friends and foes A comparative genomics study of 23 Aspergillus species from section Flavi.</title>
        <authorList>
            <consortium name="DOE Joint Genome Institute"/>
            <person name="Kjaerbolling I."/>
            <person name="Vesth T.C."/>
            <person name="Frisvad J.C."/>
            <person name="Nybo J.L."/>
            <person name="Theobald S."/>
            <person name="Kildgaard S."/>
            <person name="Petersen T.I."/>
            <person name="Kuo A."/>
            <person name="Sato A."/>
            <person name="Lyhne E.K."/>
            <person name="Kogle M.E."/>
            <person name="Wiebenga A."/>
            <person name="Kun R.S."/>
            <person name="Lubbers R.J."/>
            <person name="Makela M.R."/>
            <person name="Barry K."/>
            <person name="Chovatia M."/>
            <person name="Clum A."/>
            <person name="Daum C."/>
            <person name="Haridas S."/>
            <person name="He G."/>
            <person name="LaButti K."/>
            <person name="Lipzen A."/>
            <person name="Mondo S."/>
            <person name="Pangilinan J."/>
            <person name="Riley R."/>
            <person name="Salamov A."/>
            <person name="Simmons B.A."/>
            <person name="Magnuson J.K."/>
            <person name="Henrissat B."/>
            <person name="Mortensen U.H."/>
            <person name="Larsen T.O."/>
            <person name="De vries R.P."/>
            <person name="Grigoriev I.V."/>
            <person name="Machida M."/>
            <person name="Baker S.E."/>
            <person name="Andersen M.R."/>
        </authorList>
    </citation>
    <scope>NUCLEOTIDE SEQUENCE [LARGE SCALE GENOMIC DNA]</scope>
    <source>
        <strain evidence="1 2">CBS 117618</strain>
    </source>
</reference>
<dbReference type="AlphaFoldDB" id="A0A5N6D8Q2"/>
<proteinExistence type="predicted"/>
<gene>
    <name evidence="1" type="ORF">BDV34DRAFT_216241</name>
</gene>
<name>A0A5N6D8Q2_ASPPA</name>
<dbReference type="Proteomes" id="UP000326532">
    <property type="component" value="Unassembled WGS sequence"/>
</dbReference>
<protein>
    <submittedName>
        <fullName evidence="1">Uncharacterized protein</fullName>
    </submittedName>
</protein>
<evidence type="ECO:0000313" key="2">
    <source>
        <dbReference type="Proteomes" id="UP000326532"/>
    </source>
</evidence>
<accession>A0A5N6D8Q2</accession>
<keyword evidence="2" id="KW-1185">Reference proteome</keyword>
<dbReference type="EMBL" id="ML735018">
    <property type="protein sequence ID" value="KAB8201575.1"/>
    <property type="molecule type" value="Genomic_DNA"/>
</dbReference>